<dbReference type="GO" id="GO:0003677">
    <property type="term" value="F:DNA binding"/>
    <property type="evidence" value="ECO:0007669"/>
    <property type="project" value="UniProtKB-KW"/>
</dbReference>
<comment type="subcellular location">
    <subcellularLocation>
        <location evidence="2">Endoplasmic reticulum membrane</location>
        <topology evidence="2">Multi-pass membrane protein</topology>
    </subcellularLocation>
    <subcellularLocation>
        <location evidence="1 11">Nucleus</location>
    </subcellularLocation>
</comment>
<dbReference type="GO" id="GO:0046513">
    <property type="term" value="P:ceramide biosynthetic process"/>
    <property type="evidence" value="ECO:0007669"/>
    <property type="project" value="InterPro"/>
</dbReference>
<evidence type="ECO:0000313" key="15">
    <source>
        <dbReference type="Proteomes" id="UP001168821"/>
    </source>
</evidence>
<evidence type="ECO:0000256" key="2">
    <source>
        <dbReference type="ARBA" id="ARBA00004477"/>
    </source>
</evidence>
<dbReference type="SUPFAM" id="SSF46689">
    <property type="entry name" value="Homeodomain-like"/>
    <property type="match status" value="1"/>
</dbReference>
<sequence length="314" mass="36438">MDHFLLAVYSIIGCSGLLLLRFVLERFLFAPVGLWFGLRNLTTKKPPDNPILEKEFSRSKKWDRRQISGLSKQLDISEERIKNWLRLKLAQTKPSVLGQCCNSSWEFFYNTFKMVCGFVVLWDKPWLWDMDECWRDLANQTVTNDVLFYFIVCASCAGSQLIGLTLDEKRKDFYVTLSHHLALILLLALSGYSNFFRCVTVAIFMSDSSDVIIEASRVAKYLGYEKTSMYLFLIFTVWWIVVRLALHPFRVMKSFIVDAPRMIPGFSTHFAYYAISCLIVVFFTVNLLWTYFVLKAARLLFVSGKIKDSRSNSD</sequence>
<reference evidence="14" key="1">
    <citation type="journal article" date="2023" name="G3 (Bethesda)">
        <title>Whole genome assemblies of Zophobas morio and Tenebrio molitor.</title>
        <authorList>
            <person name="Kaur S."/>
            <person name="Stinson S.A."/>
            <person name="diCenzo G.C."/>
        </authorList>
    </citation>
    <scope>NUCLEOTIDE SEQUENCE</scope>
    <source>
        <strain evidence="14">QUZm001</strain>
    </source>
</reference>
<dbReference type="PIRSF" id="PIRSF005225">
    <property type="entry name" value="LAG1_LAC1"/>
    <property type="match status" value="1"/>
</dbReference>
<feature type="transmembrane region" description="Helical" evidence="12">
    <location>
        <begin position="6"/>
        <end position="24"/>
    </location>
</feature>
<dbReference type="SMART" id="SM00724">
    <property type="entry name" value="TLC"/>
    <property type="match status" value="1"/>
</dbReference>
<dbReference type="GO" id="GO:0050291">
    <property type="term" value="F:sphingosine N-acyltransferase activity"/>
    <property type="evidence" value="ECO:0007669"/>
    <property type="project" value="InterPro"/>
</dbReference>
<comment type="caution">
    <text evidence="14">The sequence shown here is derived from an EMBL/GenBank/DDBJ whole genome shotgun (WGS) entry which is preliminary data.</text>
</comment>
<feature type="transmembrane region" description="Helical" evidence="12">
    <location>
        <begin position="270"/>
        <end position="292"/>
    </location>
</feature>
<feature type="transmembrane region" description="Helical" evidence="12">
    <location>
        <begin position="173"/>
        <end position="192"/>
    </location>
</feature>
<accession>A0AA38MC30</accession>
<dbReference type="InterPro" id="IPR009057">
    <property type="entry name" value="Homeodomain-like_sf"/>
</dbReference>
<evidence type="ECO:0000313" key="14">
    <source>
        <dbReference type="EMBL" id="KAJ3650948.1"/>
    </source>
</evidence>
<dbReference type="EMBL" id="JALNTZ010000005">
    <property type="protein sequence ID" value="KAJ3650948.1"/>
    <property type="molecule type" value="Genomic_DNA"/>
</dbReference>
<keyword evidence="10 12" id="KW-0472">Membrane</keyword>
<evidence type="ECO:0000256" key="9">
    <source>
        <dbReference type="ARBA" id="ARBA00023098"/>
    </source>
</evidence>
<dbReference type="Proteomes" id="UP001168821">
    <property type="component" value="Unassembled WGS sequence"/>
</dbReference>
<protein>
    <recommendedName>
        <fullName evidence="13">TLC domain-containing protein</fullName>
    </recommendedName>
</protein>
<dbReference type="Pfam" id="PF00046">
    <property type="entry name" value="Homeodomain"/>
    <property type="match status" value="1"/>
</dbReference>
<comment type="pathway">
    <text evidence="4">Sphingolipid metabolism.</text>
</comment>
<evidence type="ECO:0000256" key="12">
    <source>
        <dbReference type="SAM" id="Phobius"/>
    </source>
</evidence>
<dbReference type="GO" id="GO:0005634">
    <property type="term" value="C:nucleus"/>
    <property type="evidence" value="ECO:0007669"/>
    <property type="project" value="UniProtKB-SubCell"/>
</dbReference>
<feature type="domain" description="TLC" evidence="13">
    <location>
        <begin position="98"/>
        <end position="302"/>
    </location>
</feature>
<dbReference type="Gene3D" id="1.10.10.60">
    <property type="entry name" value="Homeodomain-like"/>
    <property type="match status" value="1"/>
</dbReference>
<name>A0AA38MC30_9CUCU</name>
<dbReference type="PANTHER" id="PTHR12560">
    <property type="entry name" value="LONGEVITY ASSURANCE FACTOR 1 LAG1"/>
    <property type="match status" value="1"/>
</dbReference>
<evidence type="ECO:0000256" key="1">
    <source>
        <dbReference type="ARBA" id="ARBA00004123"/>
    </source>
</evidence>
<feature type="transmembrane region" description="Helical" evidence="12">
    <location>
        <begin position="229"/>
        <end position="249"/>
    </location>
</feature>
<comment type="pathway">
    <text evidence="3">Lipid metabolism; sphingolipid metabolism.</text>
</comment>
<dbReference type="InterPro" id="IPR006634">
    <property type="entry name" value="TLC-dom"/>
</dbReference>
<keyword evidence="7" id="KW-0256">Endoplasmic reticulum</keyword>
<dbReference type="AlphaFoldDB" id="A0AA38MC30"/>
<evidence type="ECO:0000256" key="11">
    <source>
        <dbReference type="RuleBase" id="RU000682"/>
    </source>
</evidence>
<keyword evidence="6 12" id="KW-0812">Transmembrane</keyword>
<evidence type="ECO:0000256" key="6">
    <source>
        <dbReference type="ARBA" id="ARBA00022692"/>
    </source>
</evidence>
<organism evidence="14 15">
    <name type="scientific">Zophobas morio</name>
    <dbReference type="NCBI Taxonomy" id="2755281"/>
    <lineage>
        <taxon>Eukaryota</taxon>
        <taxon>Metazoa</taxon>
        <taxon>Ecdysozoa</taxon>
        <taxon>Arthropoda</taxon>
        <taxon>Hexapoda</taxon>
        <taxon>Insecta</taxon>
        <taxon>Pterygota</taxon>
        <taxon>Neoptera</taxon>
        <taxon>Endopterygota</taxon>
        <taxon>Coleoptera</taxon>
        <taxon>Polyphaga</taxon>
        <taxon>Cucujiformia</taxon>
        <taxon>Tenebrionidae</taxon>
        <taxon>Zophobas</taxon>
    </lineage>
</organism>
<keyword evidence="11" id="KW-0539">Nucleus</keyword>
<keyword evidence="5" id="KW-0808">Transferase</keyword>
<evidence type="ECO:0000256" key="3">
    <source>
        <dbReference type="ARBA" id="ARBA00004760"/>
    </source>
</evidence>
<dbReference type="GO" id="GO:0005789">
    <property type="term" value="C:endoplasmic reticulum membrane"/>
    <property type="evidence" value="ECO:0007669"/>
    <property type="project" value="UniProtKB-SubCell"/>
</dbReference>
<proteinExistence type="predicted"/>
<keyword evidence="11" id="KW-0371">Homeobox</keyword>
<evidence type="ECO:0000256" key="4">
    <source>
        <dbReference type="ARBA" id="ARBA00004991"/>
    </source>
</evidence>
<dbReference type="InterPro" id="IPR016439">
    <property type="entry name" value="Lag1/Lac1-like"/>
</dbReference>
<evidence type="ECO:0000256" key="8">
    <source>
        <dbReference type="ARBA" id="ARBA00022989"/>
    </source>
</evidence>
<gene>
    <name evidence="14" type="ORF">Zmor_017023</name>
</gene>
<evidence type="ECO:0000256" key="7">
    <source>
        <dbReference type="ARBA" id="ARBA00022824"/>
    </source>
</evidence>
<feature type="transmembrane region" description="Helical" evidence="12">
    <location>
        <begin position="147"/>
        <end position="166"/>
    </location>
</feature>
<dbReference type="CDD" id="cd00086">
    <property type="entry name" value="homeodomain"/>
    <property type="match status" value="1"/>
</dbReference>
<dbReference type="InterPro" id="IPR001356">
    <property type="entry name" value="HD"/>
</dbReference>
<keyword evidence="9" id="KW-0443">Lipid metabolism</keyword>
<dbReference type="PANTHER" id="PTHR12560:SF0">
    <property type="entry name" value="LD18904P"/>
    <property type="match status" value="1"/>
</dbReference>
<keyword evidence="11" id="KW-0238">DNA-binding</keyword>
<evidence type="ECO:0000259" key="13">
    <source>
        <dbReference type="SMART" id="SM00724"/>
    </source>
</evidence>
<dbReference type="Pfam" id="PF03798">
    <property type="entry name" value="TRAM_LAG1_CLN8"/>
    <property type="match status" value="1"/>
</dbReference>
<evidence type="ECO:0000256" key="5">
    <source>
        <dbReference type="ARBA" id="ARBA00022679"/>
    </source>
</evidence>
<keyword evidence="8 12" id="KW-1133">Transmembrane helix</keyword>
<evidence type="ECO:0000256" key="10">
    <source>
        <dbReference type="ARBA" id="ARBA00023136"/>
    </source>
</evidence>
<keyword evidence="15" id="KW-1185">Reference proteome</keyword>